<reference evidence="3" key="1">
    <citation type="submission" date="2021-02" db="EMBL/GenBank/DDBJ databases">
        <title>Skermanella TT6 skin isolate.</title>
        <authorList>
            <person name="Lee K."/>
            <person name="Ganzorig M."/>
        </authorList>
    </citation>
    <scope>NUCLEOTIDE SEQUENCE</scope>
    <source>
        <strain evidence="3">TT6</strain>
    </source>
</reference>
<feature type="region of interest" description="Disordered" evidence="1">
    <location>
        <begin position="1"/>
        <end position="25"/>
    </location>
</feature>
<protein>
    <submittedName>
        <fullName evidence="3">Uncharacterized protein</fullName>
    </submittedName>
</protein>
<accession>A0ABX7BC16</accession>
<organism evidence="3 4">
    <name type="scientific">Skermanella cutis</name>
    <dbReference type="NCBI Taxonomy" id="2775420"/>
    <lineage>
        <taxon>Bacteria</taxon>
        <taxon>Pseudomonadati</taxon>
        <taxon>Pseudomonadota</taxon>
        <taxon>Alphaproteobacteria</taxon>
        <taxon>Rhodospirillales</taxon>
        <taxon>Azospirillaceae</taxon>
        <taxon>Skermanella</taxon>
    </lineage>
</organism>
<gene>
    <name evidence="3" type="ORF">IGS68_12370</name>
</gene>
<evidence type="ECO:0000313" key="3">
    <source>
        <dbReference type="EMBL" id="QQP91944.1"/>
    </source>
</evidence>
<evidence type="ECO:0000313" key="4">
    <source>
        <dbReference type="Proteomes" id="UP000595197"/>
    </source>
</evidence>
<sequence>MKQAALYRKVEPETQPYPGTLEGTEDADWSPRRRVATILAAALASWGIVIAAGYGLYSLFF</sequence>
<dbReference type="Proteomes" id="UP000595197">
    <property type="component" value="Chromosome"/>
</dbReference>
<keyword evidence="2" id="KW-1133">Transmembrane helix</keyword>
<keyword evidence="2" id="KW-0812">Transmembrane</keyword>
<evidence type="ECO:0000256" key="1">
    <source>
        <dbReference type="SAM" id="MobiDB-lite"/>
    </source>
</evidence>
<keyword evidence="2" id="KW-0472">Membrane</keyword>
<evidence type="ECO:0000256" key="2">
    <source>
        <dbReference type="SAM" id="Phobius"/>
    </source>
</evidence>
<name>A0ABX7BC16_9PROT</name>
<keyword evidence="4" id="KW-1185">Reference proteome</keyword>
<proteinExistence type="predicted"/>
<dbReference type="RefSeq" id="WP_201080384.1">
    <property type="nucleotide sequence ID" value="NZ_CP067420.1"/>
</dbReference>
<feature type="transmembrane region" description="Helical" evidence="2">
    <location>
        <begin position="35"/>
        <end position="57"/>
    </location>
</feature>
<dbReference type="EMBL" id="CP067420">
    <property type="protein sequence ID" value="QQP91944.1"/>
    <property type="molecule type" value="Genomic_DNA"/>
</dbReference>